<protein>
    <submittedName>
        <fullName evidence="2">PTS sugar transporter subunit IIA</fullName>
    </submittedName>
</protein>
<reference evidence="2" key="1">
    <citation type="submission" date="2024-06" db="EMBL/GenBank/DDBJ databases">
        <title>Mesorhizobium karijinii sp. nov., a symbiont of the iconic Swainsona formosa from arid Australia.</title>
        <authorList>
            <person name="Hill Y.J."/>
            <person name="Watkin E.L.J."/>
            <person name="O'Hara G.W."/>
            <person name="Terpolilli J."/>
            <person name="Tye M.L."/>
            <person name="Kohlmeier M.G."/>
        </authorList>
    </citation>
    <scope>NUCLEOTIDE SEQUENCE</scope>
    <source>
        <strain evidence="2">WSM2240</strain>
        <plasmid evidence="2">pMk2240C</plasmid>
    </source>
</reference>
<dbReference type="Gene3D" id="3.40.930.10">
    <property type="entry name" value="Mannitol-specific EII, Chain A"/>
    <property type="match status" value="1"/>
</dbReference>
<name>A0AAU8CZJ2_9HYPH</name>
<evidence type="ECO:0000259" key="1">
    <source>
        <dbReference type="PROSITE" id="PS51094"/>
    </source>
</evidence>
<sequence length="88" mass="9278">MAVPHARLRELGTTHAALVRLAEPVDFEAGDDRPVDLVCAIIGPEGPTQEPFEALVSACRVLRNPETLAKLRQAGSAAAVHSILAEAV</sequence>
<geneLocation type="plasmid" evidence="2">
    <name>pMk2240C</name>
</geneLocation>
<dbReference type="Pfam" id="PF00359">
    <property type="entry name" value="PTS_EIIA_2"/>
    <property type="match status" value="1"/>
</dbReference>
<dbReference type="InterPro" id="IPR016152">
    <property type="entry name" value="PTrfase/Anion_transptr"/>
</dbReference>
<dbReference type="AlphaFoldDB" id="A0AAU8CZJ2"/>
<proteinExistence type="predicted"/>
<evidence type="ECO:0000313" key="2">
    <source>
        <dbReference type="EMBL" id="XCG51929.1"/>
    </source>
</evidence>
<dbReference type="InterPro" id="IPR051541">
    <property type="entry name" value="PTS_SugarTrans_NitroReg"/>
</dbReference>
<dbReference type="PROSITE" id="PS51094">
    <property type="entry name" value="PTS_EIIA_TYPE_2"/>
    <property type="match status" value="1"/>
</dbReference>
<keyword evidence="2" id="KW-0813">Transport</keyword>
<dbReference type="PANTHER" id="PTHR47738:SF1">
    <property type="entry name" value="NITROGEN REGULATORY PROTEIN"/>
    <property type="match status" value="1"/>
</dbReference>
<organism evidence="2">
    <name type="scientific">Mesorhizobium sp. WSM2240</name>
    <dbReference type="NCBI Taxonomy" id="3228851"/>
    <lineage>
        <taxon>Bacteria</taxon>
        <taxon>Pseudomonadati</taxon>
        <taxon>Pseudomonadota</taxon>
        <taxon>Alphaproteobacteria</taxon>
        <taxon>Hyphomicrobiales</taxon>
        <taxon>Phyllobacteriaceae</taxon>
        <taxon>Mesorhizobium</taxon>
    </lineage>
</organism>
<gene>
    <name evidence="2" type="ORF">ABVK50_28845</name>
</gene>
<accession>A0AAU8CZJ2</accession>
<dbReference type="PANTHER" id="PTHR47738">
    <property type="entry name" value="PTS SYSTEM FRUCTOSE-LIKE EIIA COMPONENT-RELATED"/>
    <property type="match status" value="1"/>
</dbReference>
<dbReference type="GO" id="GO:0030295">
    <property type="term" value="F:protein kinase activator activity"/>
    <property type="evidence" value="ECO:0007669"/>
    <property type="project" value="TreeGrafter"/>
</dbReference>
<dbReference type="EMBL" id="CP159254">
    <property type="protein sequence ID" value="XCG51929.1"/>
    <property type="molecule type" value="Genomic_DNA"/>
</dbReference>
<dbReference type="RefSeq" id="WP_353646178.1">
    <property type="nucleotide sequence ID" value="NZ_CP159254.1"/>
</dbReference>
<keyword evidence="2" id="KW-0762">Sugar transport</keyword>
<feature type="domain" description="PTS EIIA type-2" evidence="1">
    <location>
        <begin position="1"/>
        <end position="87"/>
    </location>
</feature>
<dbReference type="SUPFAM" id="SSF55804">
    <property type="entry name" value="Phoshotransferase/anion transport protein"/>
    <property type="match status" value="1"/>
</dbReference>
<keyword evidence="2" id="KW-0614">Plasmid</keyword>
<dbReference type="InterPro" id="IPR002178">
    <property type="entry name" value="PTS_EIIA_type-2_dom"/>
</dbReference>